<dbReference type="Pfam" id="PF00107">
    <property type="entry name" value="ADH_zinc_N"/>
    <property type="match status" value="1"/>
</dbReference>
<gene>
    <name evidence="15" type="ORF">DASB73_029990</name>
</gene>
<dbReference type="EMBL" id="BTGC01000008">
    <property type="protein sequence ID" value="GMM52036.1"/>
    <property type="molecule type" value="Genomic_DNA"/>
</dbReference>
<dbReference type="SUPFAM" id="SSF51735">
    <property type="entry name" value="NAD(P)-binding Rossmann-fold domains"/>
    <property type="match status" value="1"/>
</dbReference>
<evidence type="ECO:0000256" key="13">
    <source>
        <dbReference type="SAM" id="Coils"/>
    </source>
</evidence>
<evidence type="ECO:0000313" key="16">
    <source>
        <dbReference type="Proteomes" id="UP001362899"/>
    </source>
</evidence>
<dbReference type="AlphaFoldDB" id="A0AAV5RKF0"/>
<evidence type="ECO:0000256" key="3">
    <source>
        <dbReference type="ARBA" id="ARBA00022516"/>
    </source>
</evidence>
<comment type="caution">
    <text evidence="15">The sequence shown here is derived from an EMBL/GenBank/DDBJ whole genome shotgun (WGS) entry which is preliminary data.</text>
</comment>
<dbReference type="GO" id="GO:0005739">
    <property type="term" value="C:mitochondrion"/>
    <property type="evidence" value="ECO:0007669"/>
    <property type="project" value="UniProtKB-SubCell"/>
</dbReference>
<evidence type="ECO:0000256" key="1">
    <source>
        <dbReference type="ARBA" id="ARBA00004173"/>
    </source>
</evidence>
<evidence type="ECO:0000256" key="12">
    <source>
        <dbReference type="ARBA" id="ARBA00048843"/>
    </source>
</evidence>
<accession>A0AAV5RKF0</accession>
<comment type="catalytic activity">
    <reaction evidence="12">
        <text>a 2,3-saturated acyl-[ACP] + NADP(+) = a (2E)-enoyl-[ACP] + NADPH + H(+)</text>
        <dbReference type="Rhea" id="RHEA:22564"/>
        <dbReference type="Rhea" id="RHEA-COMP:9925"/>
        <dbReference type="Rhea" id="RHEA-COMP:9926"/>
        <dbReference type="ChEBI" id="CHEBI:15378"/>
        <dbReference type="ChEBI" id="CHEBI:57783"/>
        <dbReference type="ChEBI" id="CHEBI:58349"/>
        <dbReference type="ChEBI" id="CHEBI:78784"/>
        <dbReference type="ChEBI" id="CHEBI:78785"/>
        <dbReference type="EC" id="1.3.1.104"/>
    </reaction>
</comment>
<evidence type="ECO:0000256" key="4">
    <source>
        <dbReference type="ARBA" id="ARBA00022832"/>
    </source>
</evidence>
<dbReference type="CDD" id="cd08290">
    <property type="entry name" value="ETR"/>
    <property type="match status" value="1"/>
</dbReference>
<evidence type="ECO:0000256" key="5">
    <source>
        <dbReference type="ARBA" id="ARBA00022857"/>
    </source>
</evidence>
<evidence type="ECO:0000256" key="8">
    <source>
        <dbReference type="ARBA" id="ARBA00023098"/>
    </source>
</evidence>
<keyword evidence="13" id="KW-0175">Coiled coil</keyword>
<keyword evidence="3" id="KW-0444">Lipid biosynthesis</keyword>
<keyword evidence="9" id="KW-0496">Mitochondrion</keyword>
<proteinExistence type="inferred from homology"/>
<name>A0AAV5RKF0_STABA</name>
<dbReference type="InterPro" id="IPR011032">
    <property type="entry name" value="GroES-like_sf"/>
</dbReference>
<dbReference type="SMART" id="SM00829">
    <property type="entry name" value="PKS_ER"/>
    <property type="match status" value="1"/>
</dbReference>
<sequence>MQGALKSSVRLLHTARTIIFSNYGAPKEVLQVLKHKLPEPGLGEATLKLIAAPINPSDINQIEGTYASKPEFSKRFGSSDAVAVPGNEGVFEVIGLGEPQTGIDRETNSKDVVNTSLNTLEVGDWVIPKKASFGTWTTFKNAKISDLISLGKPNGLTPLQAATIAVNPLTAYRMLKDFAKLEKGDWFIQNGSNSGVGRMAIQLAKLWGIKSINVVRDRRDIDELKQELHDLGADHVLTEEQVADRSIKTVISDWTNGAMCKLALNCVGGRSSTNIAKQLTDQGVIVTYGGMSKQPVGIPTSLYIFKDIHSRGFWVTKWKNNNPEEFEQMIQKVASMFRAKELEVTAINTVEFQNLENAPSEEFLSLFKSSIAKSGKYVIVAN</sequence>
<keyword evidence="6" id="KW-0809">Transit peptide</keyword>
<evidence type="ECO:0000256" key="10">
    <source>
        <dbReference type="ARBA" id="ARBA00023160"/>
    </source>
</evidence>
<dbReference type="Gene3D" id="3.40.50.720">
    <property type="entry name" value="NAD(P)-binding Rossmann-like Domain"/>
    <property type="match status" value="1"/>
</dbReference>
<evidence type="ECO:0000256" key="7">
    <source>
        <dbReference type="ARBA" id="ARBA00023002"/>
    </source>
</evidence>
<dbReference type="FunFam" id="3.40.50.720:FF:000112">
    <property type="entry name" value="Enoyl-[acyl-carrier-protein] reductase 1, mitochondrial"/>
    <property type="match status" value="1"/>
</dbReference>
<evidence type="ECO:0000259" key="14">
    <source>
        <dbReference type="SMART" id="SM00829"/>
    </source>
</evidence>
<keyword evidence="7" id="KW-0560">Oxidoreductase</keyword>
<dbReference type="GO" id="GO:0006633">
    <property type="term" value="P:fatty acid biosynthetic process"/>
    <property type="evidence" value="ECO:0007669"/>
    <property type="project" value="UniProtKB-KW"/>
</dbReference>
<evidence type="ECO:0000256" key="11">
    <source>
        <dbReference type="ARBA" id="ARBA00038963"/>
    </source>
</evidence>
<evidence type="ECO:0000256" key="2">
    <source>
        <dbReference type="ARBA" id="ARBA00010371"/>
    </source>
</evidence>
<dbReference type="InterPro" id="IPR013149">
    <property type="entry name" value="ADH-like_C"/>
</dbReference>
<keyword evidence="16" id="KW-1185">Reference proteome</keyword>
<dbReference type="Gene3D" id="3.90.180.10">
    <property type="entry name" value="Medium-chain alcohol dehydrogenases, catalytic domain"/>
    <property type="match status" value="1"/>
</dbReference>
<dbReference type="PANTHER" id="PTHR43981:SF2">
    <property type="entry name" value="ENOYL-[ACYL-CARRIER-PROTEIN] REDUCTASE, MITOCHONDRIAL"/>
    <property type="match status" value="1"/>
</dbReference>
<dbReference type="InterPro" id="IPR036291">
    <property type="entry name" value="NAD(P)-bd_dom_sf"/>
</dbReference>
<dbReference type="PANTHER" id="PTHR43981">
    <property type="entry name" value="ENOYL-[ACYL-CARRIER-PROTEIN] REDUCTASE, MITOCHONDRIAL"/>
    <property type="match status" value="1"/>
</dbReference>
<keyword evidence="10" id="KW-0275">Fatty acid biosynthesis</keyword>
<dbReference type="EC" id="1.3.1.104" evidence="11"/>
<feature type="domain" description="Enoyl reductase (ER)" evidence="14">
    <location>
        <begin position="28"/>
        <end position="379"/>
    </location>
</feature>
<comment type="similarity">
    <text evidence="2">Belongs to the zinc-containing alcohol dehydrogenase family. Quinone oxidoreductase subfamily.</text>
</comment>
<dbReference type="InterPro" id="IPR051034">
    <property type="entry name" value="Mito_Enoyl-ACP_Reductase"/>
</dbReference>
<dbReference type="Proteomes" id="UP001362899">
    <property type="component" value="Unassembled WGS sequence"/>
</dbReference>
<dbReference type="GO" id="GO:0141148">
    <property type="term" value="F:enoyl-[acyl-carrier-protein] reductase (NADPH) activity"/>
    <property type="evidence" value="ECO:0007669"/>
    <property type="project" value="UniProtKB-EC"/>
</dbReference>
<evidence type="ECO:0000256" key="6">
    <source>
        <dbReference type="ARBA" id="ARBA00022946"/>
    </source>
</evidence>
<dbReference type="SUPFAM" id="SSF50129">
    <property type="entry name" value="GroES-like"/>
    <property type="match status" value="1"/>
</dbReference>
<organism evidence="15 16">
    <name type="scientific">Starmerella bacillaris</name>
    <name type="common">Yeast</name>
    <name type="synonym">Candida zemplinina</name>
    <dbReference type="NCBI Taxonomy" id="1247836"/>
    <lineage>
        <taxon>Eukaryota</taxon>
        <taxon>Fungi</taxon>
        <taxon>Dikarya</taxon>
        <taxon>Ascomycota</taxon>
        <taxon>Saccharomycotina</taxon>
        <taxon>Dipodascomycetes</taxon>
        <taxon>Dipodascales</taxon>
        <taxon>Trichomonascaceae</taxon>
        <taxon>Starmerella</taxon>
    </lineage>
</organism>
<dbReference type="InterPro" id="IPR020843">
    <property type="entry name" value="ER"/>
</dbReference>
<keyword evidence="4" id="KW-0276">Fatty acid metabolism</keyword>
<evidence type="ECO:0000256" key="9">
    <source>
        <dbReference type="ARBA" id="ARBA00023128"/>
    </source>
</evidence>
<feature type="coiled-coil region" evidence="13">
    <location>
        <begin position="214"/>
        <end position="241"/>
    </location>
</feature>
<reference evidence="15 16" key="1">
    <citation type="journal article" date="2023" name="Elife">
        <title>Identification of key yeast species and microbe-microbe interactions impacting larval growth of Drosophila in the wild.</title>
        <authorList>
            <person name="Mure A."/>
            <person name="Sugiura Y."/>
            <person name="Maeda R."/>
            <person name="Honda K."/>
            <person name="Sakurai N."/>
            <person name="Takahashi Y."/>
            <person name="Watada M."/>
            <person name="Katoh T."/>
            <person name="Gotoh A."/>
            <person name="Gotoh Y."/>
            <person name="Taniguchi I."/>
            <person name="Nakamura K."/>
            <person name="Hayashi T."/>
            <person name="Katayama T."/>
            <person name="Uemura T."/>
            <person name="Hattori Y."/>
        </authorList>
    </citation>
    <scope>NUCLEOTIDE SEQUENCE [LARGE SCALE GENOMIC DNA]</scope>
    <source>
        <strain evidence="15 16">SB-73</strain>
    </source>
</reference>
<keyword evidence="5" id="KW-0521">NADP</keyword>
<comment type="subcellular location">
    <subcellularLocation>
        <location evidence="1">Mitochondrion</location>
    </subcellularLocation>
</comment>
<protein>
    <recommendedName>
        <fullName evidence="11">enoyl-[acyl-carrier-protein] reductase</fullName>
        <ecNumber evidence="11">1.3.1.104</ecNumber>
    </recommendedName>
</protein>
<evidence type="ECO:0000313" key="15">
    <source>
        <dbReference type="EMBL" id="GMM52036.1"/>
    </source>
</evidence>
<keyword evidence="8" id="KW-0443">Lipid metabolism</keyword>